<feature type="transmembrane region" description="Helical" evidence="1">
    <location>
        <begin position="58"/>
        <end position="79"/>
    </location>
</feature>
<feature type="transmembrane region" description="Helical" evidence="1">
    <location>
        <begin position="257"/>
        <end position="278"/>
    </location>
</feature>
<evidence type="ECO:0000259" key="2">
    <source>
        <dbReference type="Pfam" id="PF01970"/>
    </source>
</evidence>
<reference evidence="3" key="1">
    <citation type="submission" date="2020-08" db="EMBL/GenBank/DDBJ databases">
        <title>Genome public.</title>
        <authorList>
            <person name="Liu C."/>
            <person name="Sun Q."/>
        </authorList>
    </citation>
    <scope>NUCLEOTIDE SEQUENCE</scope>
    <source>
        <strain evidence="3">BX5</strain>
    </source>
</reference>
<dbReference type="PANTHER" id="PTHR35342">
    <property type="entry name" value="TRICARBOXYLIC TRANSPORT PROTEIN"/>
    <property type="match status" value="1"/>
</dbReference>
<keyword evidence="1" id="KW-1133">Transmembrane helix</keyword>
<feature type="domain" description="DUF112" evidence="2">
    <location>
        <begin position="17"/>
        <end position="437"/>
    </location>
</feature>
<evidence type="ECO:0000313" key="3">
    <source>
        <dbReference type="EMBL" id="MBC5716092.1"/>
    </source>
</evidence>
<feature type="transmembrane region" description="Helical" evidence="1">
    <location>
        <begin position="196"/>
        <end position="217"/>
    </location>
</feature>
<feature type="transmembrane region" description="Helical" evidence="1">
    <location>
        <begin position="468"/>
        <end position="490"/>
    </location>
</feature>
<keyword evidence="4" id="KW-1185">Reference proteome</keyword>
<gene>
    <name evidence="3" type="ORF">H8S55_01910</name>
</gene>
<dbReference type="PANTHER" id="PTHR35342:SF5">
    <property type="entry name" value="TRICARBOXYLIC TRANSPORT PROTEIN"/>
    <property type="match status" value="1"/>
</dbReference>
<dbReference type="Proteomes" id="UP000602260">
    <property type="component" value="Unassembled WGS sequence"/>
</dbReference>
<accession>A0A8J6J2U0</accession>
<evidence type="ECO:0000256" key="1">
    <source>
        <dbReference type="SAM" id="Phobius"/>
    </source>
</evidence>
<keyword evidence="1" id="KW-0812">Transmembrane</keyword>
<dbReference type="Pfam" id="PF01970">
    <property type="entry name" value="TctA"/>
    <property type="match status" value="1"/>
</dbReference>
<dbReference type="EMBL" id="JACOPN010000001">
    <property type="protein sequence ID" value="MBC5716092.1"/>
    <property type="molecule type" value="Genomic_DNA"/>
</dbReference>
<name>A0A8J6J2U0_9FIRM</name>
<feature type="transmembrane region" description="Helical" evidence="1">
    <location>
        <begin position="388"/>
        <end position="406"/>
    </location>
</feature>
<dbReference type="AlphaFoldDB" id="A0A8J6J2U0"/>
<protein>
    <submittedName>
        <fullName evidence="3">Tripartite tricarboxylate transporter permease</fullName>
    </submittedName>
</protein>
<dbReference type="RefSeq" id="WP_186877571.1">
    <property type="nucleotide sequence ID" value="NZ_JACOPN010000001.1"/>
</dbReference>
<dbReference type="InterPro" id="IPR002823">
    <property type="entry name" value="DUF112_TM"/>
</dbReference>
<evidence type="ECO:0000313" key="4">
    <source>
        <dbReference type="Proteomes" id="UP000602260"/>
    </source>
</evidence>
<proteinExistence type="predicted"/>
<organism evidence="3 4">
    <name type="scientific">Flintibacter faecis</name>
    <dbReference type="NCBI Taxonomy" id="2763047"/>
    <lineage>
        <taxon>Bacteria</taxon>
        <taxon>Bacillati</taxon>
        <taxon>Bacillota</taxon>
        <taxon>Clostridia</taxon>
        <taxon>Eubacteriales</taxon>
        <taxon>Flintibacter</taxon>
    </lineage>
</organism>
<feature type="transmembrane region" description="Helical" evidence="1">
    <location>
        <begin position="113"/>
        <end position="133"/>
    </location>
</feature>
<feature type="transmembrane region" description="Helical" evidence="1">
    <location>
        <begin position="353"/>
        <end position="376"/>
    </location>
</feature>
<keyword evidence="1" id="KW-0472">Membrane</keyword>
<feature type="transmembrane region" description="Helical" evidence="1">
    <location>
        <begin position="166"/>
        <end position="184"/>
    </location>
</feature>
<comment type="caution">
    <text evidence="3">The sequence shown here is derived from an EMBL/GenBank/DDBJ whole genome shotgun (WGS) entry which is preliminary data.</text>
</comment>
<feature type="transmembrane region" description="Helical" evidence="1">
    <location>
        <begin position="329"/>
        <end position="347"/>
    </location>
</feature>
<sequence>MQDILTYFLHALAPSNLLVILTGTVVGIIVGALPGFTATMGIAILIPLTYTWNASTALIFLGAIYCGSMYGGSISAILINTPGTAAAAATAMDGYAMTRHGRPHEALTEAAVASFWGGQASTIALLFFAPVMAKWAFNFGAQEKFLMAAFGLTIIASLSTKSILKGLMMGCVGLLLACVGMDPVMGRARFTFGTTYLMGGLTMIPAVIGLFSVSQVFSTLRDALKPANPEDIARYKSSRVHLKDFVRYPLTYLRSSIIGIIVGIIPGTGGDVSSYVSYNMGKLFSKERDQFGDGSREGVACCEAANNAVTGGTLIPTLTLGIPGNATTAILLSGLTIHGLAPGYSLFTSGKNITYPFIMALFLANLAFVIIGLLGAKYFARVTLTPQSILSACVLNLSLIGCYGVRGNIRDVYAMLAFGLVGYLLKLYKFNIVPIVLGMILGDIAEEALQQGLILYNGSVPAMFATFFQRPICVVLMLLMVVSVCAPFVMEARKGKQSKSC</sequence>